<dbReference type="RefSeq" id="XP_019613784.1">
    <property type="nucleotide sequence ID" value="XM_019758225.1"/>
</dbReference>
<feature type="compositionally biased region" description="Basic and acidic residues" evidence="4">
    <location>
        <begin position="230"/>
        <end position="244"/>
    </location>
</feature>
<evidence type="ECO:0000313" key="5">
    <source>
        <dbReference type="Proteomes" id="UP000515135"/>
    </source>
</evidence>
<dbReference type="OrthoDB" id="10028421at2759"/>
<name>A0A6P4XSY2_BRABE</name>
<dbReference type="AlphaFoldDB" id="A0A6P4XSY2"/>
<evidence type="ECO:0000256" key="2">
    <source>
        <dbReference type="ARBA" id="ARBA00023054"/>
    </source>
</evidence>
<dbReference type="GeneID" id="109461801"/>
<protein>
    <submittedName>
        <fullName evidence="6">Leucine-rich repeat flightless-interacting protein 2-like isoform X17</fullName>
    </submittedName>
</protein>
<dbReference type="PANTHER" id="PTHR19212:SF0">
    <property type="entry name" value="LD07988P"/>
    <property type="match status" value="1"/>
</dbReference>
<feature type="region of interest" description="Disordered" evidence="4">
    <location>
        <begin position="605"/>
        <end position="632"/>
    </location>
</feature>
<dbReference type="InterPro" id="IPR019139">
    <property type="entry name" value="LRRFIP1/2"/>
</dbReference>
<dbReference type="GO" id="GO:0006355">
    <property type="term" value="P:regulation of DNA-templated transcription"/>
    <property type="evidence" value="ECO:0007669"/>
    <property type="project" value="InterPro"/>
</dbReference>
<evidence type="ECO:0000256" key="1">
    <source>
        <dbReference type="ARBA" id="ARBA00008275"/>
    </source>
</evidence>
<organism evidence="5 6">
    <name type="scientific">Branchiostoma belcheri</name>
    <name type="common">Amphioxus</name>
    <dbReference type="NCBI Taxonomy" id="7741"/>
    <lineage>
        <taxon>Eukaryota</taxon>
        <taxon>Metazoa</taxon>
        <taxon>Chordata</taxon>
        <taxon>Cephalochordata</taxon>
        <taxon>Leptocardii</taxon>
        <taxon>Amphioxiformes</taxon>
        <taxon>Branchiostomatidae</taxon>
        <taxon>Branchiostoma</taxon>
    </lineage>
</organism>
<reference evidence="6" key="1">
    <citation type="submission" date="2025-08" db="UniProtKB">
        <authorList>
            <consortium name="RefSeq"/>
        </authorList>
    </citation>
    <scope>IDENTIFICATION</scope>
    <source>
        <tissue evidence="6">Gonad</tissue>
    </source>
</reference>
<gene>
    <name evidence="6" type="primary">LOC109461801</name>
</gene>
<evidence type="ECO:0000256" key="4">
    <source>
        <dbReference type="SAM" id="MobiDB-lite"/>
    </source>
</evidence>
<dbReference type="Gene3D" id="1.20.5.4090">
    <property type="match status" value="1"/>
</dbReference>
<accession>A0A6P4XSY2</accession>
<proteinExistence type="inferred from homology"/>
<comment type="similarity">
    <text evidence="1">Belongs to the LRRFIP family.</text>
</comment>
<feature type="region of interest" description="Disordered" evidence="4">
    <location>
        <begin position="211"/>
        <end position="251"/>
    </location>
</feature>
<evidence type="ECO:0000313" key="6">
    <source>
        <dbReference type="RefSeq" id="XP_019613784.1"/>
    </source>
</evidence>
<evidence type="ECO:0000256" key="3">
    <source>
        <dbReference type="SAM" id="Coils"/>
    </source>
</evidence>
<dbReference type="Pfam" id="PF09738">
    <property type="entry name" value="LRRFIP"/>
    <property type="match status" value="3"/>
</dbReference>
<keyword evidence="5" id="KW-1185">Reference proteome</keyword>
<dbReference type="Proteomes" id="UP000515135">
    <property type="component" value="Unplaced"/>
</dbReference>
<sequence length="659" mass="74093">MIQPAGSTEVVTNQVVRMHYSLNQCKYLAFSSFVWTVEVYSKAEQRLAAKRAARAEARALRMQELERQQREKSFFDRGPVTGSEIFTRRPTTSSGAASTWDFVTRPPSSKYSSAGSDVYSMRSGRSSALSSRHSVSTSASLYEGSSSRGGGYRDSAYSSARDNDDWDVRSEVSWRGGQGYLKVYKEPAPRTTSAASDIFSWKGARNRPWDAYSSASQIPPVQRWGSAEDLSSRRSDRSSSDSSRRSSYGSLSGSEIYIGSISEDAEGDELGTNDKARRGAGGSVLSFASLSALGGSSSRRGSDDDAGSSSSEASIRELKALQDALFDVEQKYMTDLKVLKDALSESEEKYKKAMVSNAQLDNEKTTLQYQVDILKDKLEIQEESMNELQREYKEKCRELERQKHAYGILEHNVAELKEALRQRDELIEEHGLRPLLEQGLVLVGTANGEAETGEKKTKVALVTPEAAQMLEQAGEGTLDLKALQAKKQGPVQSQPNTEYAMAMFYDERLKRMAEEKEDLVDQIRRLKLELEEEKERTKALQSKANRTAEANGPDMELLDIQREASKQVNNYKFRLQKAEQDLAAMEGNIQRLEGQVNRYRVAAEGAEKKEDELKTEKRKLERELRSASDRAEELAMMNSHLEKRLEKLRRNREQFQNMK</sequence>
<feature type="region of interest" description="Disordered" evidence="4">
    <location>
        <begin position="138"/>
        <end position="162"/>
    </location>
</feature>
<keyword evidence="2 3" id="KW-0175">Coiled coil</keyword>
<dbReference type="PANTHER" id="PTHR19212">
    <property type="entry name" value="LEUCINE RICH REPEAT IN FLII INTERACTING PROTEIN"/>
    <property type="match status" value="1"/>
</dbReference>
<feature type="coiled-coil region" evidence="3">
    <location>
        <begin position="343"/>
        <end position="429"/>
    </location>
</feature>